<protein>
    <submittedName>
        <fullName evidence="2">Uncharacterized protein</fullName>
    </submittedName>
</protein>
<feature type="region of interest" description="Disordered" evidence="1">
    <location>
        <begin position="88"/>
        <end position="107"/>
    </location>
</feature>
<evidence type="ECO:0000313" key="3">
    <source>
        <dbReference type="Proteomes" id="UP000235914"/>
    </source>
</evidence>
<feature type="compositionally biased region" description="Basic and acidic residues" evidence="1">
    <location>
        <begin position="88"/>
        <end position="101"/>
    </location>
</feature>
<proteinExistence type="predicted"/>
<evidence type="ECO:0000313" key="2">
    <source>
        <dbReference type="EMBL" id="PNC56799.1"/>
    </source>
</evidence>
<dbReference type="Proteomes" id="UP000235914">
    <property type="component" value="Unassembled WGS sequence"/>
</dbReference>
<accession>A0AAP8NN66</accession>
<evidence type="ECO:0000256" key="1">
    <source>
        <dbReference type="SAM" id="MobiDB-lite"/>
    </source>
</evidence>
<dbReference type="AlphaFoldDB" id="A0AAP8NN66"/>
<name>A0AAP8NN66_9BACT</name>
<reference evidence="2 3" key="1">
    <citation type="journal article" date="2017" name="BMC Genomics">
        <title>Genome sequencing of 39 Akkermansia muciniphila isolates reveals its population structure, genomic and functional diverisity, and global distribution in mammalian gut microbiotas.</title>
        <authorList>
            <person name="Guo X."/>
            <person name="Li S."/>
            <person name="Zhang J."/>
            <person name="Wu F."/>
            <person name="Li X."/>
            <person name="Wu D."/>
            <person name="Zhang M."/>
            <person name="Ou Z."/>
            <person name="Jie Z."/>
            <person name="Yan Q."/>
            <person name="Li P."/>
            <person name="Yi J."/>
            <person name="Peng Y."/>
        </authorList>
    </citation>
    <scope>NUCLEOTIDE SEQUENCE [LARGE SCALE GENOMIC DNA]</scope>
    <source>
        <strain evidence="2 3">GP43</strain>
    </source>
</reference>
<dbReference type="EMBL" id="PJKN01000002">
    <property type="protein sequence ID" value="PNC56799.1"/>
    <property type="molecule type" value="Genomic_DNA"/>
</dbReference>
<comment type="caution">
    <text evidence="2">The sequence shown here is derived from an EMBL/GenBank/DDBJ whole genome shotgun (WGS) entry which is preliminary data.</text>
</comment>
<sequence length="107" mass="12002">MTGVSRFCSFIGAETEPFSYGTLFAEDLKMGIKMKIAAFNMETCCCAAAFSILWNCRFLRGEGQEKGFIFPGCPYEVVCRKLRVSEKAAGMHRDADSDRNGFRKKMS</sequence>
<organism evidence="2 3">
    <name type="scientific">Akkermansia muciniphila</name>
    <dbReference type="NCBI Taxonomy" id="239935"/>
    <lineage>
        <taxon>Bacteria</taxon>
        <taxon>Pseudomonadati</taxon>
        <taxon>Verrucomicrobiota</taxon>
        <taxon>Verrucomicrobiia</taxon>
        <taxon>Verrucomicrobiales</taxon>
        <taxon>Akkermansiaceae</taxon>
        <taxon>Akkermansia</taxon>
    </lineage>
</organism>
<gene>
    <name evidence="2" type="ORF">CXU09_04280</name>
</gene>